<sequence length="97" mass="10274">RAEPRLELLHHDVETACAALGHPVEGRTFRPHVTIARVGPRAEAAPLRALAQAARGVHFRAEVEAASLDLMLSAPASGGPRYTRLATLPLAGLTRAP</sequence>
<accession>A0A6J4LBQ3</accession>
<evidence type="ECO:0000313" key="2">
    <source>
        <dbReference type="EMBL" id="CAA9327453.1"/>
    </source>
</evidence>
<dbReference type="InterPro" id="IPR014051">
    <property type="entry name" value="Phosphoesterase_HXTX"/>
</dbReference>
<dbReference type="EMBL" id="CADCTX010000546">
    <property type="protein sequence ID" value="CAA9327453.1"/>
    <property type="molecule type" value="Genomic_DNA"/>
</dbReference>
<feature type="non-terminal residue" evidence="2">
    <location>
        <position position="1"/>
    </location>
</feature>
<gene>
    <name evidence="2" type="ORF">AVDCRST_MAG40-1763</name>
</gene>
<name>A0A6J4LBQ3_9BACT</name>
<proteinExistence type="predicted"/>
<protein>
    <recommendedName>
        <fullName evidence="1">Phosphoesterase HXTX domain-containing protein</fullName>
    </recommendedName>
</protein>
<dbReference type="Gene3D" id="3.90.1140.10">
    <property type="entry name" value="Cyclic phosphodiesterase"/>
    <property type="match status" value="1"/>
</dbReference>
<dbReference type="Pfam" id="PF02834">
    <property type="entry name" value="LigT_PEase"/>
    <property type="match status" value="1"/>
</dbReference>
<dbReference type="SUPFAM" id="SSF55144">
    <property type="entry name" value="LigT-like"/>
    <property type="match status" value="1"/>
</dbReference>
<organism evidence="2">
    <name type="scientific">uncultured Gemmatimonadaceae bacterium</name>
    <dbReference type="NCBI Taxonomy" id="246130"/>
    <lineage>
        <taxon>Bacteria</taxon>
        <taxon>Pseudomonadati</taxon>
        <taxon>Gemmatimonadota</taxon>
        <taxon>Gemmatimonadia</taxon>
        <taxon>Gemmatimonadales</taxon>
        <taxon>Gemmatimonadaceae</taxon>
        <taxon>environmental samples</taxon>
    </lineage>
</organism>
<reference evidence="2" key="1">
    <citation type="submission" date="2020-02" db="EMBL/GenBank/DDBJ databases">
        <authorList>
            <person name="Meier V. D."/>
        </authorList>
    </citation>
    <scope>NUCLEOTIDE SEQUENCE</scope>
    <source>
        <strain evidence="2">AVDCRST_MAG40</strain>
    </source>
</reference>
<dbReference type="InterPro" id="IPR009097">
    <property type="entry name" value="Cyclic_Pdiesterase"/>
</dbReference>
<feature type="domain" description="Phosphoesterase HXTX" evidence="1">
    <location>
        <begin position="4"/>
        <end position="82"/>
    </location>
</feature>
<dbReference type="AlphaFoldDB" id="A0A6J4LBQ3"/>
<evidence type="ECO:0000259" key="1">
    <source>
        <dbReference type="Pfam" id="PF02834"/>
    </source>
</evidence>